<keyword evidence="4" id="KW-1185">Reference proteome</keyword>
<dbReference type="InterPro" id="IPR006015">
    <property type="entry name" value="Universal_stress_UspA"/>
</dbReference>
<evidence type="ECO:0000313" key="3">
    <source>
        <dbReference type="EMBL" id="MBA1159290.1"/>
    </source>
</evidence>
<evidence type="ECO:0000259" key="2">
    <source>
        <dbReference type="Pfam" id="PF00582"/>
    </source>
</evidence>
<dbReference type="PANTHER" id="PTHR46268:SF15">
    <property type="entry name" value="UNIVERSAL STRESS PROTEIN HP_0031"/>
    <property type="match status" value="1"/>
</dbReference>
<dbReference type="Pfam" id="PF00582">
    <property type="entry name" value="Usp"/>
    <property type="match status" value="1"/>
</dbReference>
<name>A0A838BVK4_9HYPH</name>
<dbReference type="AlphaFoldDB" id="A0A838BVK4"/>
<dbReference type="Gene3D" id="3.40.50.12370">
    <property type="match status" value="1"/>
</dbReference>
<sequence length="272" mass="28860">MAFKDVLVLLDERSNQAKQYAALLATAFDAHVTAAALAPDPGTSGGFLDDGAAFLIPALEEARHAILQMLEEFATSFRRSGARVETEVFTEASGTADRALGPLARNFDLIVAEQPDPDLPDERRSMIEAVLFASGRPVLVVPSKEGVLGKLENVLVAWDGSATAARAVGDAIPFLARARRVELVTAVDAVDKTAGSSPRIVRHLARHGVEAAFHRLPIADDVASTLLSHASHAAADLMVMGGYGHSRLRERMLGGATRGVLEAMTLPVLMAH</sequence>
<dbReference type="CDD" id="cd00293">
    <property type="entry name" value="USP-like"/>
    <property type="match status" value="1"/>
</dbReference>
<dbReference type="SUPFAM" id="SSF52402">
    <property type="entry name" value="Adenine nucleotide alpha hydrolases-like"/>
    <property type="match status" value="2"/>
</dbReference>
<organism evidence="3 4">
    <name type="scientific">Microvirga mediterraneensis</name>
    <dbReference type="NCBI Taxonomy" id="2754695"/>
    <lineage>
        <taxon>Bacteria</taxon>
        <taxon>Pseudomonadati</taxon>
        <taxon>Pseudomonadota</taxon>
        <taxon>Alphaproteobacteria</taxon>
        <taxon>Hyphomicrobiales</taxon>
        <taxon>Methylobacteriaceae</taxon>
        <taxon>Microvirga</taxon>
    </lineage>
</organism>
<proteinExistence type="inferred from homology"/>
<gene>
    <name evidence="3" type="ORF">H0S73_24745</name>
</gene>
<evidence type="ECO:0000313" key="4">
    <source>
        <dbReference type="Proteomes" id="UP000572984"/>
    </source>
</evidence>
<dbReference type="PANTHER" id="PTHR46268">
    <property type="entry name" value="STRESS RESPONSE PROTEIN NHAX"/>
    <property type="match status" value="1"/>
</dbReference>
<dbReference type="InterPro" id="IPR006016">
    <property type="entry name" value="UspA"/>
</dbReference>
<evidence type="ECO:0000256" key="1">
    <source>
        <dbReference type="ARBA" id="ARBA00008791"/>
    </source>
</evidence>
<dbReference type="Proteomes" id="UP000572984">
    <property type="component" value="Unassembled WGS sequence"/>
</dbReference>
<dbReference type="RefSeq" id="WP_181054865.1">
    <property type="nucleotide sequence ID" value="NZ_JACDXJ010000003.1"/>
</dbReference>
<dbReference type="EMBL" id="JACDXJ010000003">
    <property type="protein sequence ID" value="MBA1159290.1"/>
    <property type="molecule type" value="Genomic_DNA"/>
</dbReference>
<accession>A0A838BVK4</accession>
<protein>
    <submittedName>
        <fullName evidence="3">Universal stress protein</fullName>
    </submittedName>
</protein>
<reference evidence="3 4" key="1">
    <citation type="submission" date="2020-07" db="EMBL/GenBank/DDBJ databases">
        <title>Draft genome and description of Microvirga mediterraneensis Marseille-Q2068 sp. nov.</title>
        <authorList>
            <person name="Boxberger M."/>
        </authorList>
    </citation>
    <scope>NUCLEOTIDE SEQUENCE [LARGE SCALE GENOMIC DNA]</scope>
    <source>
        <strain evidence="3 4">Marseille-Q2068</strain>
    </source>
</reference>
<feature type="domain" description="UspA" evidence="2">
    <location>
        <begin position="152"/>
        <end position="271"/>
    </location>
</feature>
<comment type="similarity">
    <text evidence="1">Belongs to the universal stress protein A family.</text>
</comment>
<comment type="caution">
    <text evidence="3">The sequence shown here is derived from an EMBL/GenBank/DDBJ whole genome shotgun (WGS) entry which is preliminary data.</text>
</comment>
<dbReference type="PRINTS" id="PR01438">
    <property type="entry name" value="UNVRSLSTRESS"/>
</dbReference>